<evidence type="ECO:0000256" key="16">
    <source>
        <dbReference type="PIRNR" id="PIRNR018269"/>
    </source>
</evidence>
<dbReference type="GO" id="GO:0070319">
    <property type="term" value="C:Golgi to plasma membrane transport vesicle"/>
    <property type="evidence" value="ECO:0007669"/>
    <property type="project" value="EnsemblFungi"/>
</dbReference>
<dbReference type="GO" id="GO:0046488">
    <property type="term" value="P:phosphatidylinositol metabolic process"/>
    <property type="evidence" value="ECO:0007669"/>
    <property type="project" value="EnsemblFungi"/>
</dbReference>
<dbReference type="PANTHER" id="PTHR13773">
    <property type="entry name" value="PHOSPHATIDATE CYTIDYLYLTRANSFERASE"/>
    <property type="match status" value="1"/>
</dbReference>
<dbReference type="UniPathway" id="UPA00557">
    <property type="reaction ID" value="UER00614"/>
</dbReference>
<feature type="transmembrane region" description="Helical" evidence="16">
    <location>
        <begin position="121"/>
        <end position="139"/>
    </location>
</feature>
<dbReference type="AlphaFoldDB" id="A0A137NVZ2"/>
<keyword evidence="14 16" id="KW-0594">Phospholipid biosynthesis</keyword>
<evidence type="ECO:0000256" key="14">
    <source>
        <dbReference type="ARBA" id="ARBA00023209"/>
    </source>
</evidence>
<comment type="pathway">
    <text evidence="3 16 17">Phospholipid metabolism; CDP-diacylglycerol biosynthesis; CDP-diacylglycerol from sn-glycerol 3-phosphate: step 3/3.</text>
</comment>
<dbReference type="Pfam" id="PF01148">
    <property type="entry name" value="CTP_transf_1"/>
    <property type="match status" value="1"/>
</dbReference>
<comment type="catalytic activity">
    <reaction evidence="1 16 17">
        <text>a 1,2-diacyl-sn-glycero-3-phosphate + CTP + H(+) = a CDP-1,2-diacyl-sn-glycerol + diphosphate</text>
        <dbReference type="Rhea" id="RHEA:16229"/>
        <dbReference type="ChEBI" id="CHEBI:15378"/>
        <dbReference type="ChEBI" id="CHEBI:33019"/>
        <dbReference type="ChEBI" id="CHEBI:37563"/>
        <dbReference type="ChEBI" id="CHEBI:58332"/>
        <dbReference type="ChEBI" id="CHEBI:58608"/>
        <dbReference type="EC" id="2.7.7.41"/>
    </reaction>
</comment>
<evidence type="ECO:0000256" key="10">
    <source>
        <dbReference type="ARBA" id="ARBA00022695"/>
    </source>
</evidence>
<feature type="transmembrane region" description="Helical" evidence="16">
    <location>
        <begin position="222"/>
        <end position="248"/>
    </location>
</feature>
<dbReference type="EMBL" id="KQ964669">
    <property type="protein sequence ID" value="KXN67005.1"/>
    <property type="molecule type" value="Genomic_DNA"/>
</dbReference>
<comment type="similarity">
    <text evidence="5 16 17">Belongs to the CDS family.</text>
</comment>
<dbReference type="PIRSF" id="PIRSF018269">
    <property type="entry name" value="PC_trans_euk"/>
    <property type="match status" value="1"/>
</dbReference>
<keyword evidence="15 16" id="KW-1208">Phospholipid metabolism</keyword>
<proteinExistence type="inferred from homology"/>
<evidence type="ECO:0000313" key="19">
    <source>
        <dbReference type="Proteomes" id="UP000070444"/>
    </source>
</evidence>
<evidence type="ECO:0000256" key="4">
    <source>
        <dbReference type="ARBA" id="ARBA00005189"/>
    </source>
</evidence>
<feature type="transmembrane region" description="Helical" evidence="16">
    <location>
        <begin position="169"/>
        <end position="186"/>
    </location>
</feature>
<evidence type="ECO:0000256" key="8">
    <source>
        <dbReference type="ARBA" id="ARBA00022679"/>
    </source>
</evidence>
<accession>A0A137NVZ2</accession>
<evidence type="ECO:0000256" key="17">
    <source>
        <dbReference type="RuleBase" id="RU003938"/>
    </source>
</evidence>
<dbReference type="OMA" id="FFAYMYF"/>
<feature type="transmembrane region" description="Helical" evidence="16">
    <location>
        <begin position="260"/>
        <end position="282"/>
    </location>
</feature>
<name>A0A137NVZ2_CONC2</name>
<feature type="transmembrane region" description="Helical" evidence="16">
    <location>
        <begin position="71"/>
        <end position="101"/>
    </location>
</feature>
<feature type="transmembrane region" description="Helical" evidence="16">
    <location>
        <begin position="198"/>
        <end position="216"/>
    </location>
</feature>
<evidence type="ECO:0000256" key="2">
    <source>
        <dbReference type="ARBA" id="ARBA00004141"/>
    </source>
</evidence>
<dbReference type="STRING" id="796925.A0A137NVZ2"/>
<evidence type="ECO:0000256" key="13">
    <source>
        <dbReference type="ARBA" id="ARBA00023136"/>
    </source>
</evidence>
<sequence>MTDSGTVRRASKKLPQIPGNKVSSLIYTYFNTILVKLGIQSPSSPESKVNGTVEEISADEKMKSQKKKETTWTLVMVALFFLIVFAGPLYIVLLVFCLTILVYTEVIELSSVPNQYRNLPLFRAIKWYLLACANYYLYVDTLIHYFDSYLATFPTAYPVFVILYKHHKFISFALYVIGFVWFVANLTQGHYKHQFSNFGFTHMALVMVVFQANFLVHNIFEGLFWFFLPCSLVIVNDIFAYICGFFFGKTPLIELSPKKTWEGFIGGFVITVLFGILATWIMTQSDYFVCPVEVLSVNIINHPHCAHNPVFIDTIFDLPENLVHFLNFIMENPPTTVTLKPIYLHSLSFSTFASLIAPFGGFFASGFKRASGIKDFGSSIPGHGGMTDRFDCQFIMGLFGYMYYTSFIKLDEYTPALLLQLTLEHLTGEQQLKFYQELQHQLIQNGLLAN</sequence>
<dbReference type="InterPro" id="IPR000374">
    <property type="entry name" value="PC_trans"/>
</dbReference>
<feature type="transmembrane region" description="Helical" evidence="16">
    <location>
        <begin position="146"/>
        <end position="163"/>
    </location>
</feature>
<keyword evidence="11 16" id="KW-1133">Transmembrane helix</keyword>
<evidence type="ECO:0000256" key="11">
    <source>
        <dbReference type="ARBA" id="ARBA00022989"/>
    </source>
</evidence>
<protein>
    <recommendedName>
        <fullName evidence="6 16">Phosphatidate cytidylyltransferase</fullName>
        <ecNumber evidence="6 16">2.7.7.41</ecNumber>
    </recommendedName>
</protein>
<organism evidence="18 19">
    <name type="scientific">Conidiobolus coronatus (strain ATCC 28846 / CBS 209.66 / NRRL 28638)</name>
    <name type="common">Delacroixia coronata</name>
    <dbReference type="NCBI Taxonomy" id="796925"/>
    <lineage>
        <taxon>Eukaryota</taxon>
        <taxon>Fungi</taxon>
        <taxon>Fungi incertae sedis</taxon>
        <taxon>Zoopagomycota</taxon>
        <taxon>Entomophthoromycotina</taxon>
        <taxon>Entomophthoromycetes</taxon>
        <taxon>Entomophthorales</taxon>
        <taxon>Ancylistaceae</taxon>
        <taxon>Conidiobolus</taxon>
    </lineage>
</organism>
<dbReference type="GO" id="GO:0006658">
    <property type="term" value="P:phosphatidylserine metabolic process"/>
    <property type="evidence" value="ECO:0007669"/>
    <property type="project" value="EnsemblFungi"/>
</dbReference>
<evidence type="ECO:0000256" key="3">
    <source>
        <dbReference type="ARBA" id="ARBA00005119"/>
    </source>
</evidence>
<evidence type="ECO:0000256" key="6">
    <source>
        <dbReference type="ARBA" id="ARBA00012487"/>
    </source>
</evidence>
<keyword evidence="10 16" id="KW-0548">Nucleotidyltransferase</keyword>
<evidence type="ECO:0000256" key="5">
    <source>
        <dbReference type="ARBA" id="ARBA00010185"/>
    </source>
</evidence>
<comment type="pathway">
    <text evidence="4">Lipid metabolism.</text>
</comment>
<dbReference type="EC" id="2.7.7.41" evidence="6 16"/>
<comment type="subcellular location">
    <subcellularLocation>
        <location evidence="2">Membrane</location>
        <topology evidence="2">Multi-pass membrane protein</topology>
    </subcellularLocation>
</comment>
<dbReference type="PANTHER" id="PTHR13773:SF8">
    <property type="entry name" value="PHOSPHATIDATE CYTIDYLYLTRANSFERASE, PHOTORECEPTOR-SPECIFIC"/>
    <property type="match status" value="1"/>
</dbReference>
<keyword evidence="13 16" id="KW-0472">Membrane</keyword>
<gene>
    <name evidence="18" type="ORF">CONCODRAFT_82334</name>
</gene>
<dbReference type="GO" id="GO:0005789">
    <property type="term" value="C:endoplasmic reticulum membrane"/>
    <property type="evidence" value="ECO:0007669"/>
    <property type="project" value="TreeGrafter"/>
</dbReference>
<keyword evidence="12 16" id="KW-0443">Lipid metabolism</keyword>
<dbReference type="OrthoDB" id="10260889at2759"/>
<dbReference type="GO" id="GO:0004605">
    <property type="term" value="F:phosphatidate cytidylyltransferase activity"/>
    <property type="evidence" value="ECO:0007669"/>
    <property type="project" value="UniProtKB-UniRule"/>
</dbReference>
<feature type="transmembrane region" description="Helical" evidence="16">
    <location>
        <begin position="342"/>
        <end position="364"/>
    </location>
</feature>
<dbReference type="GO" id="GO:0016024">
    <property type="term" value="P:CDP-diacylglycerol biosynthetic process"/>
    <property type="evidence" value="ECO:0007669"/>
    <property type="project" value="UniProtKB-UniRule"/>
</dbReference>
<evidence type="ECO:0000256" key="1">
    <source>
        <dbReference type="ARBA" id="ARBA00001698"/>
    </source>
</evidence>
<keyword evidence="8 16" id="KW-0808">Transferase</keyword>
<keyword evidence="19" id="KW-1185">Reference proteome</keyword>
<keyword evidence="9 16" id="KW-0812">Transmembrane</keyword>
<dbReference type="Proteomes" id="UP000070444">
    <property type="component" value="Unassembled WGS sequence"/>
</dbReference>
<dbReference type="InterPro" id="IPR016720">
    <property type="entry name" value="PC_Trfase_euk"/>
</dbReference>
<evidence type="ECO:0000256" key="12">
    <source>
        <dbReference type="ARBA" id="ARBA00023098"/>
    </source>
</evidence>
<evidence type="ECO:0000256" key="7">
    <source>
        <dbReference type="ARBA" id="ARBA00022516"/>
    </source>
</evidence>
<evidence type="ECO:0000313" key="18">
    <source>
        <dbReference type="EMBL" id="KXN67005.1"/>
    </source>
</evidence>
<evidence type="ECO:0000256" key="9">
    <source>
        <dbReference type="ARBA" id="ARBA00022692"/>
    </source>
</evidence>
<reference evidence="18 19" key="1">
    <citation type="journal article" date="2015" name="Genome Biol. Evol.">
        <title>Phylogenomic analyses indicate that early fungi evolved digesting cell walls of algal ancestors of land plants.</title>
        <authorList>
            <person name="Chang Y."/>
            <person name="Wang S."/>
            <person name="Sekimoto S."/>
            <person name="Aerts A.L."/>
            <person name="Choi C."/>
            <person name="Clum A."/>
            <person name="LaButti K.M."/>
            <person name="Lindquist E.A."/>
            <person name="Yee Ngan C."/>
            <person name="Ohm R.A."/>
            <person name="Salamov A.A."/>
            <person name="Grigoriev I.V."/>
            <person name="Spatafora J.W."/>
            <person name="Berbee M.L."/>
        </authorList>
    </citation>
    <scope>NUCLEOTIDE SEQUENCE [LARGE SCALE GENOMIC DNA]</scope>
    <source>
        <strain evidence="18 19">NRRL 28638</strain>
    </source>
</reference>
<keyword evidence="7 16" id="KW-0444">Lipid biosynthesis</keyword>
<dbReference type="PROSITE" id="PS01315">
    <property type="entry name" value="CDS"/>
    <property type="match status" value="1"/>
</dbReference>
<evidence type="ECO:0000256" key="15">
    <source>
        <dbReference type="ARBA" id="ARBA00023264"/>
    </source>
</evidence>